<reference evidence="2 3" key="1">
    <citation type="submission" date="2019-11" db="EMBL/GenBank/DDBJ databases">
        <title>Type strains purchased from KCTC, JCM and DSMZ.</title>
        <authorList>
            <person name="Lu H."/>
        </authorList>
    </citation>
    <scope>NUCLEOTIDE SEQUENCE [LARGE SCALE GENOMIC DNA]</scope>
    <source>
        <strain evidence="2 3">KCTC 42409</strain>
    </source>
</reference>
<evidence type="ECO:0008006" key="4">
    <source>
        <dbReference type="Google" id="ProtNLM"/>
    </source>
</evidence>
<organism evidence="2 3">
    <name type="scientific">Pseudoduganella ginsengisoli</name>
    <dbReference type="NCBI Taxonomy" id="1462440"/>
    <lineage>
        <taxon>Bacteria</taxon>
        <taxon>Pseudomonadati</taxon>
        <taxon>Pseudomonadota</taxon>
        <taxon>Betaproteobacteria</taxon>
        <taxon>Burkholderiales</taxon>
        <taxon>Oxalobacteraceae</taxon>
        <taxon>Telluria group</taxon>
        <taxon>Pseudoduganella</taxon>
    </lineage>
</organism>
<keyword evidence="3" id="KW-1185">Reference proteome</keyword>
<keyword evidence="1" id="KW-1133">Transmembrane helix</keyword>
<dbReference type="RefSeq" id="WP_155437878.1">
    <property type="nucleotide sequence ID" value="NZ_WNLA01000002.1"/>
</dbReference>
<sequence length="179" mass="19440">MTKLPTSRRQLAYMALVLFAPVVLTVALVCWAPPKPGQTQADMWIAVGVVALLVVMMTAILSLSALRHAIDITPDTLVVKHSMYTLKLERAAVTSATVRELPSMDAARLSTKKNGTALFGYYSGWFWDTRSNLTFCAVSGQPVYLVAFEGSAKCRQLVLNASPEVAQRIAAWANPPTAN</sequence>
<accession>A0A6L6PVA0</accession>
<feature type="transmembrane region" description="Helical" evidence="1">
    <location>
        <begin position="44"/>
        <end position="66"/>
    </location>
</feature>
<evidence type="ECO:0000313" key="2">
    <source>
        <dbReference type="EMBL" id="MTW01473.1"/>
    </source>
</evidence>
<dbReference type="AlphaFoldDB" id="A0A6L6PVA0"/>
<proteinExistence type="predicted"/>
<keyword evidence="1" id="KW-0472">Membrane</keyword>
<comment type="caution">
    <text evidence="2">The sequence shown here is derived from an EMBL/GenBank/DDBJ whole genome shotgun (WGS) entry which is preliminary data.</text>
</comment>
<dbReference type="EMBL" id="WNLA01000002">
    <property type="protein sequence ID" value="MTW01473.1"/>
    <property type="molecule type" value="Genomic_DNA"/>
</dbReference>
<keyword evidence="1" id="KW-0812">Transmembrane</keyword>
<gene>
    <name evidence="2" type="ORF">GM668_05160</name>
</gene>
<dbReference type="Proteomes" id="UP000484015">
    <property type="component" value="Unassembled WGS sequence"/>
</dbReference>
<dbReference type="OrthoDB" id="8781528at2"/>
<evidence type="ECO:0000313" key="3">
    <source>
        <dbReference type="Proteomes" id="UP000484015"/>
    </source>
</evidence>
<protein>
    <recommendedName>
        <fullName evidence="4">Bacterial Pleckstrin homology domain-containing protein</fullName>
    </recommendedName>
</protein>
<name>A0A6L6PVA0_9BURK</name>
<feature type="transmembrane region" description="Helical" evidence="1">
    <location>
        <begin position="12"/>
        <end position="32"/>
    </location>
</feature>
<evidence type="ECO:0000256" key="1">
    <source>
        <dbReference type="SAM" id="Phobius"/>
    </source>
</evidence>